<sequence length="425" mass="43387">MSQRCQHESKPGRSLSGRAALALSVVAVVVAMSGTAIAATGGSFILGRGNAETTTAGLTNTAGIPLSLAAKTGYAPLAVNSTVKVARLNADLLDGVDSSLFLRSTATAVNATKLGGQTLAQVKSGLAITPAQLATLRWDKDPTKPGTYGSATGSSSQSGVAFDGTHVWVANSQSNTVSVLNQDGSHITGSPFTAENNPCGIAFDGAHMWVANAGSNTVSVFNLDGSVAGSYATGSRPVGVAFDGTHMWVTNYFANTVSVFNLDGTQITGSPFATGTGPNGVAFDGTNVWVANSGTASPGTVTKFSLDGATAVPYATGGDRPQALAFDGAHMWVTTDNVTNDVTEFNLDGSIIGLFSTPGSYATAIAFDGAHMWVGDDSTHLSEFGGDGSLLRTFPQSVTPTAIAFDGTNMWATSGGFQVIKFRTR</sequence>
<dbReference type="InterPro" id="IPR051200">
    <property type="entry name" value="Host-pathogen_enzymatic-act"/>
</dbReference>
<dbReference type="InterPro" id="IPR015943">
    <property type="entry name" value="WD40/YVTN_repeat-like_dom_sf"/>
</dbReference>
<dbReference type="EMBL" id="CAFBIZ010000008">
    <property type="protein sequence ID" value="CAB4846226.1"/>
    <property type="molecule type" value="Genomic_DNA"/>
</dbReference>
<dbReference type="PANTHER" id="PTHR47197:SF3">
    <property type="entry name" value="DIHYDRO-HEME D1 DEHYDROGENASE"/>
    <property type="match status" value="1"/>
</dbReference>
<dbReference type="SUPFAM" id="SSF63825">
    <property type="entry name" value="YWTD domain"/>
    <property type="match status" value="2"/>
</dbReference>
<organism evidence="1">
    <name type="scientific">freshwater metagenome</name>
    <dbReference type="NCBI Taxonomy" id="449393"/>
    <lineage>
        <taxon>unclassified sequences</taxon>
        <taxon>metagenomes</taxon>
        <taxon>ecological metagenomes</taxon>
    </lineage>
</organism>
<evidence type="ECO:0000313" key="1">
    <source>
        <dbReference type="EMBL" id="CAB4846226.1"/>
    </source>
</evidence>
<protein>
    <submittedName>
        <fullName evidence="1">Unannotated protein</fullName>
    </submittedName>
</protein>
<dbReference type="PANTHER" id="PTHR47197">
    <property type="entry name" value="PROTEIN NIRF"/>
    <property type="match status" value="1"/>
</dbReference>
<reference evidence="1" key="1">
    <citation type="submission" date="2020-05" db="EMBL/GenBank/DDBJ databases">
        <authorList>
            <person name="Chiriac C."/>
            <person name="Salcher M."/>
            <person name="Ghai R."/>
            <person name="Kavagutti S V."/>
        </authorList>
    </citation>
    <scope>NUCLEOTIDE SEQUENCE</scope>
</reference>
<accession>A0A6J7BKI4</accession>
<dbReference type="Gene3D" id="2.130.10.10">
    <property type="entry name" value="YVTN repeat-like/Quinoprotein amine dehydrogenase"/>
    <property type="match status" value="1"/>
</dbReference>
<proteinExistence type="predicted"/>
<name>A0A6J7BKI4_9ZZZZ</name>
<dbReference type="Gene3D" id="2.40.10.500">
    <property type="match status" value="1"/>
</dbReference>
<dbReference type="AlphaFoldDB" id="A0A6J7BKI4"/>
<gene>
    <name evidence="1" type="ORF">UFOPK3268_00124</name>
</gene>